<dbReference type="AlphaFoldDB" id="A0A3B9GTA3"/>
<feature type="region of interest" description="Disordered" evidence="2">
    <location>
        <begin position="554"/>
        <end position="580"/>
    </location>
</feature>
<feature type="coiled-coil region" evidence="1">
    <location>
        <begin position="742"/>
        <end position="772"/>
    </location>
</feature>
<dbReference type="Pfam" id="PF20155">
    <property type="entry name" value="TMP_3"/>
    <property type="match status" value="1"/>
</dbReference>
<proteinExistence type="predicted"/>
<evidence type="ECO:0000313" key="4">
    <source>
        <dbReference type="EMBL" id="HAE25679.1"/>
    </source>
</evidence>
<name>A0A3B9GTA3_9PROT</name>
<evidence type="ECO:0000313" key="5">
    <source>
        <dbReference type="Proteomes" id="UP000259610"/>
    </source>
</evidence>
<feature type="coiled-coil region" evidence="1">
    <location>
        <begin position="10"/>
        <end position="66"/>
    </location>
</feature>
<dbReference type="Proteomes" id="UP000259610">
    <property type="component" value="Unassembled WGS sequence"/>
</dbReference>
<sequence>MAEDNVQALVAELSLNSKRIERQQNRLLKKFDTTFNSIEKTGRKRLANVERRAEEMSRNVRRAIAAIALGIAGREVTSYADAWTDLNNKVKAAGEVSGIQGRAMKELAADARATRSEIEPYVDLYSRILRAGKGVAESEAEVARVTQITAKAFAAGGASASEQAAGVLQLGQALGSGFLQGDELRSLRENAPLVAKAVADAMGVSIGGLKELGAQGKITSDVVFKALLDAEDVIDRAFSVTTPRASMEAVLAFDNLKLKVGEYLVEGGQVAAVSSAAAGAINFVADNLDALSDAIIVGSAALAGFFGAQGLMAVASGLNSVAVGATAGAKALALLRAAGAFLTGPVGIAIGAAAVASGIALIALGMGDVTEKSKTAEESILAVTDALGKYGEVNATIGRDLDTLKGLQDDLTKAIADQEPVIEATKRADIAALEERIAKNRELAGVYEALARAELANAKEKQGVIGRDEAYDLIGNGAFNVEEVPQAGARLRLKTQSELNDLLKEEYDRIRDIQGADGKGSVSARETRVLDYYSKRLAQAAKVAELEERVAALQAAGTGKPGGTDTGDSGGTDGKETSKADGAAIKALEDAWKKLFMTKRQLAEDTYQAELENIAKLGVEQSKKDALAQKALEIRDKTLSDIASEERATASEADQAVIDDIGDAWNNAFQTKRQAAEQAYQDELADIEKLSVAQSKKDELAQKALEVRDDKIAQIARDEQEGIAALLDARDEAAGNEIAIINRRAKLAKEAAERETEDAETLRTKLALIEEQRLTDIQAVNDKEAAERQRLIDDVLAARENALGDYESLANREYEALVAKIDKEITAEQGKYEILAALEEAHLETVKGIRERMAEDRLNEALQEADTVGEGFRAQWAIMREETEKAAGDIGILFADTFGPGGSVQEAIGQAAGRAIAFGDDFGESIENAARSIASDLIGALVQYGVQMVAQAALGQSVAAATTAATVAEAQAAAAAWAPAAAAASLATLGANAAPATGAITAVLAAAVAAFAAGAFKDGVVGLNGKGTGRSDSNLAFVSNGESIITAEGTRLNPNLLERINAGEDVEAQLARAAQPVGINPAFLTVGGRQISIGGFSLNVQGNVTEDALPQLRAAMDEMRRNFEGSVTKVLQRDKTITTPRHERNRFFKD</sequence>
<accession>A0A3B9GTA3</accession>
<reference evidence="4 5" key="1">
    <citation type="journal article" date="2018" name="Nat. Biotechnol.">
        <title>A standardized bacterial taxonomy based on genome phylogeny substantially revises the tree of life.</title>
        <authorList>
            <person name="Parks D.H."/>
            <person name="Chuvochina M."/>
            <person name="Waite D.W."/>
            <person name="Rinke C."/>
            <person name="Skarshewski A."/>
            <person name="Chaumeil P.A."/>
            <person name="Hugenholtz P."/>
        </authorList>
    </citation>
    <scope>NUCLEOTIDE SEQUENCE [LARGE SCALE GENOMIC DNA]</scope>
    <source>
        <strain evidence="4">UBA8733</strain>
    </source>
</reference>
<dbReference type="NCBIfam" id="TIGR02675">
    <property type="entry name" value="tape_meas_nterm"/>
    <property type="match status" value="1"/>
</dbReference>
<evidence type="ECO:0000259" key="3">
    <source>
        <dbReference type="Pfam" id="PF20155"/>
    </source>
</evidence>
<evidence type="ECO:0000256" key="1">
    <source>
        <dbReference type="SAM" id="Coils"/>
    </source>
</evidence>
<keyword evidence="1" id="KW-0175">Coiled coil</keyword>
<feature type="compositionally biased region" description="Gly residues" evidence="2">
    <location>
        <begin position="559"/>
        <end position="572"/>
    </location>
</feature>
<protein>
    <recommendedName>
        <fullName evidence="3">Tape measure protein N-terminal domain-containing protein</fullName>
    </recommendedName>
</protein>
<dbReference type="EMBL" id="DMAN01000018">
    <property type="protein sequence ID" value="HAE25679.1"/>
    <property type="molecule type" value="Genomic_DNA"/>
</dbReference>
<evidence type="ECO:0000256" key="2">
    <source>
        <dbReference type="SAM" id="MobiDB-lite"/>
    </source>
</evidence>
<feature type="domain" description="Tape measure protein N-terminal" evidence="3">
    <location>
        <begin position="74"/>
        <end position="242"/>
    </location>
</feature>
<gene>
    <name evidence="4" type="ORF">DCG58_00840</name>
</gene>
<dbReference type="RefSeq" id="WP_272986363.1">
    <property type="nucleotide sequence ID" value="NZ_CALCOC010000251.1"/>
</dbReference>
<dbReference type="InterPro" id="IPR013491">
    <property type="entry name" value="Tape_meas_N"/>
</dbReference>
<comment type="caution">
    <text evidence="4">The sequence shown here is derived from an EMBL/GenBank/DDBJ whole genome shotgun (WGS) entry which is preliminary data.</text>
</comment>
<organism evidence="4 5">
    <name type="scientific">Hyphomonas adhaerens</name>
    <dbReference type="NCBI Taxonomy" id="81029"/>
    <lineage>
        <taxon>Bacteria</taxon>
        <taxon>Pseudomonadati</taxon>
        <taxon>Pseudomonadota</taxon>
        <taxon>Alphaproteobacteria</taxon>
        <taxon>Hyphomonadales</taxon>
        <taxon>Hyphomonadaceae</taxon>
        <taxon>Hyphomonas</taxon>
    </lineage>
</organism>